<proteinExistence type="predicted"/>
<comment type="caution">
    <text evidence="2">The sequence shown here is derived from an EMBL/GenBank/DDBJ whole genome shotgun (WGS) entry which is preliminary data.</text>
</comment>
<dbReference type="Gene3D" id="3.55.50.10">
    <property type="entry name" value="Baseplate protein-like domains"/>
    <property type="match status" value="1"/>
</dbReference>
<name>A0A1C0A5A2_9FIRM</name>
<evidence type="ECO:0000256" key="1">
    <source>
        <dbReference type="SAM" id="Coils"/>
    </source>
</evidence>
<keyword evidence="3" id="KW-1185">Reference proteome</keyword>
<reference evidence="3" key="1">
    <citation type="submission" date="2016-07" db="EMBL/GenBank/DDBJ databases">
        <authorList>
            <person name="Florea S."/>
            <person name="Webb J.S."/>
            <person name="Jaromczyk J."/>
            <person name="Schardl C.L."/>
        </authorList>
    </citation>
    <scope>NUCLEOTIDE SEQUENCE [LARGE SCALE GENOMIC DNA]</scope>
    <source>
        <strain evidence="3">Z6</strain>
    </source>
</reference>
<evidence type="ECO:0000313" key="2">
    <source>
        <dbReference type="EMBL" id="OCL25315.1"/>
    </source>
</evidence>
<evidence type="ECO:0000313" key="3">
    <source>
        <dbReference type="Proteomes" id="UP000093514"/>
    </source>
</evidence>
<dbReference type="SUPFAM" id="SSF69279">
    <property type="entry name" value="Phage tail proteins"/>
    <property type="match status" value="1"/>
</dbReference>
<reference evidence="2 3" key="2">
    <citation type="submission" date="2016-08" db="EMBL/GenBank/DDBJ databases">
        <title>Orenia metallireducens sp. nov. strain Z6, a Novel Metal-reducing Firmicute from the Deep Subsurface.</title>
        <authorList>
            <person name="Maxim B.I."/>
            <person name="Kenneth K."/>
            <person name="Flynn T.M."/>
            <person name="Oloughlin E.J."/>
            <person name="Locke R.A."/>
            <person name="Weber J.R."/>
            <person name="Egan S.M."/>
            <person name="Mackie R.I."/>
            <person name="Cann I.K."/>
        </authorList>
    </citation>
    <scope>NUCLEOTIDE SEQUENCE [LARGE SCALE GENOMIC DNA]</scope>
    <source>
        <strain evidence="2 3">Z6</strain>
    </source>
</reference>
<keyword evidence="1" id="KW-0175">Coiled coil</keyword>
<protein>
    <submittedName>
        <fullName evidence="2">Uncharacterized protein</fullName>
    </submittedName>
</protein>
<dbReference type="EMBL" id="LWDV01000010">
    <property type="protein sequence ID" value="OCL25315.1"/>
    <property type="molecule type" value="Genomic_DNA"/>
</dbReference>
<accession>A0A1C0A5A2</accession>
<gene>
    <name evidence="2" type="ORF">U472_13235</name>
</gene>
<sequence>MSENFDLILEKLFEVNFNRDTEEIINDLQDKITADKGFDLEEIIDDDKKEIILNFNPKDEKSKITNLLVAAGLPNEQFDKAESMYRDKFNNNGAEYKYNLHGTLQGGAYAQYAGLMASGSKINQQVVTYNSIGIEPLLQFNGNEFLGYKAGLLYYLNDIFQVNSYMGMILYQLTNEGVIKKGNISSEYRDEFFESIKVEKMKATLIKVLNKVLELDEEEIEEQVEESFNPYIIERKMRLIDKYQKYKARRADEPDNIINYIISDNITARIFKQIGATYLVDQNLKRFDGGLDEELINRIERLEENQLDKLLESRVDLFEPYMLLTKGANGQSAKNRFGDTPKIGNITNNLSLDYLRSLVKDIILDLSKKDSNLLIEMFKLSRQGTGKRFINIIKDRLRHSMNLQQKLDDEVSFESRYLEENPDLFDDNDKVYRLDQAALEQLERMRYPEIRELWQWELTGEGVFLKLGKELAEDEEVKEYHSSYSAEKFDNQEERIQLDLNQPSLNRIYGSLKQNSRYKEEYDVEYINEEKDGYEFPATQGVGVEIINKYVRVERSIKVDGQDISGSYNEADEMEGKKKIGGQKFYGDNILYKKDRSELIYYYGPNQEDKLIIDGFKNGDYGINLVDKVKEANDTEVPLTYTPHQVKFDAFEFKVLDKLEIEKSIYQHSYATIKGTIAEEKLEDYEIYLGEEDPKLVLTYDNDENKILFKGIIENYKIGYHGQNCYLELKAVSYSRLLERKKINRIYQNLNTTHNQVFEQIMADNPEFKIAFADESIGESPLVSEDYPIVLQYKETEWDFIKRIASYQNQILVVDDTKDDSETINILAGPHEAEPKELNNLSGAKSKQTTGRDNIFHYYKVYRYRDYSSKEIYDIGKSVKYKLNNQEDTKIELIIIKNKIYMSDGILYSDLTLVEEDQINILKEKRKREIAGHSFRAEIKQLDNKHRAQVEFLDVFNEYDEATSYYFPLDKVYTNSYFAPEVGDIIDVYFKSKNERHATIKSSSTDNNQEVENDPADKVIFSSTGNAIKLNNEVISLASKEKKSSLDVKEELINVASNTSQLALSSTYINVKTEKANGLIDDSKTEFSFGSKVVVISDDGISVV</sequence>
<organism evidence="2 3">
    <name type="scientific">Orenia metallireducens</name>
    <dbReference type="NCBI Taxonomy" id="1413210"/>
    <lineage>
        <taxon>Bacteria</taxon>
        <taxon>Bacillati</taxon>
        <taxon>Bacillota</taxon>
        <taxon>Clostridia</taxon>
        <taxon>Halanaerobiales</taxon>
        <taxon>Halobacteroidaceae</taxon>
        <taxon>Orenia</taxon>
    </lineage>
</organism>
<dbReference type="Proteomes" id="UP000093514">
    <property type="component" value="Unassembled WGS sequence"/>
</dbReference>
<dbReference type="AlphaFoldDB" id="A0A1C0A5A2"/>
<feature type="coiled-coil region" evidence="1">
    <location>
        <begin position="198"/>
        <end position="226"/>
    </location>
</feature>
<dbReference type="Gene3D" id="2.30.110.50">
    <property type="match status" value="1"/>
</dbReference>
<dbReference type="OrthoDB" id="2109809at2"/>
<dbReference type="RefSeq" id="WP_068719227.1">
    <property type="nucleotide sequence ID" value="NZ_LWDV01000010.1"/>
</dbReference>